<keyword evidence="1" id="KW-1133">Transmembrane helix</keyword>
<keyword evidence="1" id="KW-0812">Transmembrane</keyword>
<evidence type="ECO:0000256" key="1">
    <source>
        <dbReference type="SAM" id="Phobius"/>
    </source>
</evidence>
<dbReference type="Proteomes" id="UP000078576">
    <property type="component" value="Unassembled WGS sequence"/>
</dbReference>
<feature type="transmembrane region" description="Helical" evidence="1">
    <location>
        <begin position="6"/>
        <end position="27"/>
    </location>
</feature>
<reference evidence="3" key="1">
    <citation type="submission" date="2014-12" db="EMBL/GenBank/DDBJ databases">
        <title>Genome Sequence of Valsa Canker Pathogens Uncovers a Specific Adaption of Colonization on Woody Bark.</title>
        <authorList>
            <person name="Yin Z."/>
            <person name="Liu H."/>
            <person name="Gao X."/>
            <person name="Li Z."/>
            <person name="Song N."/>
            <person name="Ke X."/>
            <person name="Dai Q."/>
            <person name="Wu Y."/>
            <person name="Sun Y."/>
            <person name="Xu J.-R."/>
            <person name="Kang Z.K."/>
            <person name="Wang L."/>
            <person name="Huang L."/>
        </authorList>
    </citation>
    <scope>NUCLEOTIDE SEQUENCE [LARGE SCALE GENOMIC DNA]</scope>
    <source>
        <strain evidence="3">SXYL134</strain>
    </source>
</reference>
<evidence type="ECO:0000313" key="2">
    <source>
        <dbReference type="EMBL" id="KUI61879.1"/>
    </source>
</evidence>
<proteinExistence type="predicted"/>
<dbReference type="AlphaFoldDB" id="A0A194VDB2"/>
<keyword evidence="1" id="KW-0472">Membrane</keyword>
<dbReference type="EMBL" id="KN714790">
    <property type="protein sequence ID" value="KUI61879.1"/>
    <property type="molecule type" value="Genomic_DNA"/>
</dbReference>
<sequence>MAPSIWLYAFAGFICPVIGSQIGSLLLRNSCESGELNTDGSDIYFNWDDSSETKQSIGLKNKVGSVV</sequence>
<keyword evidence="3" id="KW-1185">Reference proteome</keyword>
<protein>
    <submittedName>
        <fullName evidence="2">Uncharacterized protein</fullName>
    </submittedName>
</protein>
<evidence type="ECO:0000313" key="3">
    <source>
        <dbReference type="Proteomes" id="UP000078576"/>
    </source>
</evidence>
<name>A0A194VDB2_CYTMA</name>
<gene>
    <name evidence="2" type="ORF">VP1G_11346</name>
</gene>
<accession>A0A194VDB2</accession>
<organism evidence="2 3">
    <name type="scientific">Cytospora mali</name>
    <name type="common">Apple Valsa canker fungus</name>
    <name type="synonym">Valsa mali</name>
    <dbReference type="NCBI Taxonomy" id="578113"/>
    <lineage>
        <taxon>Eukaryota</taxon>
        <taxon>Fungi</taxon>
        <taxon>Dikarya</taxon>
        <taxon>Ascomycota</taxon>
        <taxon>Pezizomycotina</taxon>
        <taxon>Sordariomycetes</taxon>
        <taxon>Sordariomycetidae</taxon>
        <taxon>Diaporthales</taxon>
        <taxon>Cytosporaceae</taxon>
        <taxon>Cytospora</taxon>
    </lineage>
</organism>